<organism evidence="1 2">
    <name type="scientific">Rhizobium leguminosarum bv. trifolii</name>
    <dbReference type="NCBI Taxonomy" id="386"/>
    <lineage>
        <taxon>Bacteria</taxon>
        <taxon>Pseudomonadati</taxon>
        <taxon>Pseudomonadota</taxon>
        <taxon>Alphaproteobacteria</taxon>
        <taxon>Hyphomicrobiales</taxon>
        <taxon>Rhizobiaceae</taxon>
        <taxon>Rhizobium/Agrobacterium group</taxon>
        <taxon>Rhizobium</taxon>
    </lineage>
</organism>
<comment type="caution">
    <text evidence="1">The sequence shown here is derived from an EMBL/GenBank/DDBJ whole genome shotgun (WGS) entry which is preliminary data.</text>
</comment>
<accession>A0A3E1BXY4</accession>
<dbReference type="Proteomes" id="UP000256748">
    <property type="component" value="Unassembled WGS sequence"/>
</dbReference>
<sequence length="107" mass="12082">MNLVRLLETQSAALEAYLPSVNDEDARMEALGYLRGIQTVLASRPASSRSSVIDLEDRRLEHRIRAATFSYRKRQVDTANRQLAAAARYVQQISVDEFGRDNQDGID</sequence>
<dbReference type="EMBL" id="NAOO01000004">
    <property type="protein sequence ID" value="RFB99970.1"/>
    <property type="molecule type" value="Genomic_DNA"/>
</dbReference>
<reference evidence="1 2" key="1">
    <citation type="submission" date="2017-03" db="EMBL/GenBank/DDBJ databases">
        <title>Genome analysis of Rhizobial strains effectives or ineffectives for nitrogen fixation isolated from bean seeds.</title>
        <authorList>
            <person name="Peralta H."/>
            <person name="Aguilar-Vera A."/>
            <person name="Mora Y."/>
            <person name="Vargas-Lagunas C."/>
            <person name="Girard L."/>
            <person name="Mora J."/>
        </authorList>
    </citation>
    <scope>NUCLEOTIDE SEQUENCE [LARGE SCALE GENOMIC DNA]</scope>
    <source>
        <strain evidence="1 2">CCGM5</strain>
    </source>
</reference>
<evidence type="ECO:0000313" key="1">
    <source>
        <dbReference type="EMBL" id="RFB99970.1"/>
    </source>
</evidence>
<evidence type="ECO:0000313" key="2">
    <source>
        <dbReference type="Proteomes" id="UP000256748"/>
    </source>
</evidence>
<name>A0A3E1BXY4_RHILT</name>
<gene>
    <name evidence="1" type="ORF">B5K10_05550</name>
</gene>
<dbReference type="AlphaFoldDB" id="A0A3E1BXY4"/>
<dbReference type="RefSeq" id="WP_116272638.1">
    <property type="nucleotide sequence ID" value="NZ_KZ859521.1"/>
</dbReference>
<protein>
    <submittedName>
        <fullName evidence="1">Uncharacterized protein</fullName>
    </submittedName>
</protein>
<proteinExistence type="predicted"/>